<keyword evidence="6" id="KW-1185">Reference proteome</keyword>
<evidence type="ECO:0000259" key="4">
    <source>
        <dbReference type="Pfam" id="PF01345"/>
    </source>
</evidence>
<proteinExistence type="predicted"/>
<evidence type="ECO:0000256" key="3">
    <source>
        <dbReference type="SAM" id="SignalP"/>
    </source>
</evidence>
<feature type="chain" id="PRO_5046524223" description="DUF11 domain-containing protein" evidence="3">
    <location>
        <begin position="33"/>
        <end position="465"/>
    </location>
</feature>
<dbReference type="NCBIfam" id="TIGR01451">
    <property type="entry name" value="B_ant_repeat"/>
    <property type="match status" value="1"/>
</dbReference>
<dbReference type="Proteomes" id="UP001191019">
    <property type="component" value="Unassembled WGS sequence"/>
</dbReference>
<dbReference type="InterPro" id="IPR001434">
    <property type="entry name" value="OmcB-like_DUF11"/>
</dbReference>
<evidence type="ECO:0000313" key="6">
    <source>
        <dbReference type="Proteomes" id="UP001191019"/>
    </source>
</evidence>
<feature type="domain" description="DUF11" evidence="4">
    <location>
        <begin position="246"/>
        <end position="364"/>
    </location>
</feature>
<evidence type="ECO:0000256" key="1">
    <source>
        <dbReference type="SAM" id="MobiDB-lite"/>
    </source>
</evidence>
<comment type="caution">
    <text evidence="5">The sequence shown here is derived from an EMBL/GenBank/DDBJ whole genome shotgun (WGS) entry which is preliminary data.</text>
</comment>
<keyword evidence="2" id="KW-0472">Membrane</keyword>
<organism evidence="5 6">
    <name type="scientific">Candidatus Nanosyncoccus alces</name>
    <dbReference type="NCBI Taxonomy" id="2171997"/>
    <lineage>
        <taxon>Bacteria</taxon>
        <taxon>Candidatus Saccharimonadota</taxon>
        <taxon>Candidatus Nanosyncoccalia</taxon>
        <taxon>Candidatus Nanosyncoccales</taxon>
        <taxon>Candidatus Nanosyncoccaceae</taxon>
        <taxon>Candidatus Nanosyncoccus</taxon>
    </lineage>
</organism>
<feature type="compositionally biased region" description="Polar residues" evidence="1">
    <location>
        <begin position="454"/>
        <end position="465"/>
    </location>
</feature>
<feature type="region of interest" description="Disordered" evidence="1">
    <location>
        <begin position="444"/>
        <end position="465"/>
    </location>
</feature>
<name>A0ABY0FLQ3_9BACT</name>
<feature type="signal peptide" evidence="3">
    <location>
        <begin position="1"/>
        <end position="32"/>
    </location>
</feature>
<evidence type="ECO:0000256" key="2">
    <source>
        <dbReference type="SAM" id="Phobius"/>
    </source>
</evidence>
<keyword evidence="3" id="KW-0732">Signal</keyword>
<dbReference type="SUPFAM" id="SSF49401">
    <property type="entry name" value="Bacterial adhesins"/>
    <property type="match status" value="1"/>
</dbReference>
<dbReference type="InterPro" id="IPR047589">
    <property type="entry name" value="DUF11_rpt"/>
</dbReference>
<reference evidence="5 6" key="2">
    <citation type="journal article" date="2020" name="Cell Rep.">
        <title>Acquisition and Adaptation of Ultra-small Parasitic Reduced Genome Bacteria to Mammalian Hosts.</title>
        <authorList>
            <person name="McLean J.S."/>
            <person name="Bor B."/>
            <person name="Kerns K.A."/>
            <person name="Liu Q."/>
            <person name="To T.T."/>
            <person name="Solden L."/>
            <person name="Hendrickson E.L."/>
            <person name="Wrighton K."/>
            <person name="Shi W."/>
            <person name="He X."/>
        </authorList>
    </citation>
    <scope>NUCLEOTIDE SEQUENCE [LARGE SCALE GENOMIC DNA]</scope>
    <source>
        <strain evidence="5 6">TM7_G3_2_Rum_HOT_351B</strain>
    </source>
</reference>
<keyword evidence="2" id="KW-0812">Transmembrane</keyword>
<reference evidence="5 6" key="1">
    <citation type="journal article" date="2018" name="bioRxiv">
        <title>Evidence of independent acquisition and adaption of ultra-small bacteria to human hosts across the highly diverse yet reduced genomes of the phylum Saccharibacteria.</title>
        <authorList>
            <person name="McLean J.S."/>
            <person name="Bor B."/>
            <person name="To T.T."/>
            <person name="Liu Q."/>
            <person name="Kearns K.A."/>
            <person name="Solden L.M."/>
            <person name="Wrighton K.C."/>
            <person name="He X."/>
            <person name="Shi W."/>
        </authorList>
    </citation>
    <scope>NUCLEOTIDE SEQUENCE [LARGE SCALE GENOMIC DNA]</scope>
    <source>
        <strain evidence="5 6">TM7_G3_2_Rum_HOT_351B</strain>
    </source>
</reference>
<dbReference type="Pfam" id="PF01345">
    <property type="entry name" value="DUF11"/>
    <property type="match status" value="1"/>
</dbReference>
<dbReference type="RefSeq" id="WP_129734958.1">
    <property type="nucleotide sequence ID" value="NZ_PRLM01000004.1"/>
</dbReference>
<dbReference type="Gene3D" id="2.60.40.740">
    <property type="match status" value="1"/>
</dbReference>
<feature type="transmembrane region" description="Helical" evidence="2">
    <location>
        <begin position="416"/>
        <end position="434"/>
    </location>
</feature>
<gene>
    <name evidence="5" type="ORF">G3RUM_00444</name>
</gene>
<keyword evidence="2" id="KW-1133">Transmembrane helix</keyword>
<protein>
    <recommendedName>
        <fullName evidence="4">DUF11 domain-containing protein</fullName>
    </recommendedName>
</protein>
<accession>A0ABY0FLQ3</accession>
<dbReference type="EMBL" id="PRLM01000004">
    <property type="protein sequence ID" value="RYC74692.1"/>
    <property type="molecule type" value="Genomic_DNA"/>
</dbReference>
<sequence>MKNTTLKNKLSILGLAAASFGFSIFNIQSALAWGPQRDTFTMETPATYPTFNSITNNPTIGDERDFVRVGEIDAKVTDLQNEVIVVPGRQYLVYIYFHNNASATFNDSAHNNSGVALRTRMSSAFSTVLTPSNKGTISATITADNSNPGSVWDEAYMTTSTDKVLLRYVAGSAKIYNDWKANGSVMPSSLFTEEGTLLGLNSLNGVIPGCEEYHGVVTYVLQAEELGGSIDKTVSKDGINFGESVNLAPGEEAIFQLTIANTGDIALTNATIKDTLPAGLTLVPGSVKLRANESTTWDQLSDNIFGTGYNLGTIGTGNTVYIQYKVTAGTDFDCTGTELTNNATLTYDSETTSGDTKSDSTTITVKKTDCEEPDVPLDNCETNPGLEGCSTPEKNCITNPEMEGCQELPNTGPVEIIMAIVIITGIGGGGYYLYRTQKTLKTVKDSVSGKDTPGQGSSQKPNDMV</sequence>
<evidence type="ECO:0000313" key="5">
    <source>
        <dbReference type="EMBL" id="RYC74692.1"/>
    </source>
</evidence>
<dbReference type="InterPro" id="IPR008966">
    <property type="entry name" value="Adhesion_dom_sf"/>
</dbReference>